<sequence length="63" mass="7036">MLEIKKGPMASVVCRRHQPAELKTLHDHILYPRAIHQEHYQAPDELFAASVAILPESCSTASV</sequence>
<organism evidence="1 2">
    <name type="scientific">Musa troglodytarum</name>
    <name type="common">fe'i banana</name>
    <dbReference type="NCBI Taxonomy" id="320322"/>
    <lineage>
        <taxon>Eukaryota</taxon>
        <taxon>Viridiplantae</taxon>
        <taxon>Streptophyta</taxon>
        <taxon>Embryophyta</taxon>
        <taxon>Tracheophyta</taxon>
        <taxon>Spermatophyta</taxon>
        <taxon>Magnoliopsida</taxon>
        <taxon>Liliopsida</taxon>
        <taxon>Zingiberales</taxon>
        <taxon>Musaceae</taxon>
        <taxon>Musa</taxon>
    </lineage>
</organism>
<evidence type="ECO:0000313" key="2">
    <source>
        <dbReference type="Proteomes" id="UP001055439"/>
    </source>
</evidence>
<dbReference type="Proteomes" id="UP001055439">
    <property type="component" value="Chromosome 6"/>
</dbReference>
<dbReference type="AlphaFoldDB" id="A0A9E7KE59"/>
<protein>
    <submittedName>
        <fullName evidence="1">Uncharacterized protein</fullName>
    </submittedName>
</protein>
<reference evidence="1" key="1">
    <citation type="submission" date="2022-05" db="EMBL/GenBank/DDBJ databases">
        <title>The Musa troglodytarum L. genome provides insights into the mechanism of non-climacteric behaviour and enrichment of carotenoids.</title>
        <authorList>
            <person name="Wang J."/>
        </authorList>
    </citation>
    <scope>NUCLEOTIDE SEQUENCE</scope>
    <source>
        <tissue evidence="1">Leaf</tissue>
    </source>
</reference>
<dbReference type="EMBL" id="CP097508">
    <property type="protein sequence ID" value="URE13579.1"/>
    <property type="molecule type" value="Genomic_DNA"/>
</dbReference>
<proteinExistence type="predicted"/>
<keyword evidence="2" id="KW-1185">Reference proteome</keyword>
<name>A0A9E7KE59_9LILI</name>
<gene>
    <name evidence="1" type="ORF">MUK42_18803</name>
</gene>
<evidence type="ECO:0000313" key="1">
    <source>
        <dbReference type="EMBL" id="URE13579.1"/>
    </source>
</evidence>
<accession>A0A9E7KE59</accession>